<feature type="region of interest" description="Disordered" evidence="7">
    <location>
        <begin position="28"/>
        <end position="66"/>
    </location>
</feature>
<evidence type="ECO:0000256" key="2">
    <source>
        <dbReference type="ARBA" id="ARBA00022741"/>
    </source>
</evidence>
<dbReference type="GO" id="GO:0140662">
    <property type="term" value="F:ATP-dependent protein folding chaperone"/>
    <property type="evidence" value="ECO:0007669"/>
    <property type="project" value="InterPro"/>
</dbReference>
<dbReference type="GO" id="GO:0016887">
    <property type="term" value="F:ATP hydrolysis activity"/>
    <property type="evidence" value="ECO:0007669"/>
    <property type="project" value="InterPro"/>
</dbReference>
<dbReference type="NCBIfam" id="TIGR00382">
    <property type="entry name" value="clpX"/>
    <property type="match status" value="1"/>
</dbReference>
<name>A0A0D9VH93_9ORYZ</name>
<dbReference type="Gene3D" id="1.10.8.60">
    <property type="match status" value="1"/>
</dbReference>
<dbReference type="AlphaFoldDB" id="A0A0D9VH93"/>
<dbReference type="Gene3D" id="3.40.50.300">
    <property type="entry name" value="P-loop containing nucleotide triphosphate hydrolases"/>
    <property type="match status" value="1"/>
</dbReference>
<reference evidence="10" key="3">
    <citation type="submission" date="2015-04" db="UniProtKB">
        <authorList>
            <consortium name="EnsemblPlants"/>
        </authorList>
    </citation>
    <scope>IDENTIFICATION</scope>
</reference>
<evidence type="ECO:0000259" key="9">
    <source>
        <dbReference type="SMART" id="SM01086"/>
    </source>
</evidence>
<dbReference type="GO" id="GO:0005524">
    <property type="term" value="F:ATP binding"/>
    <property type="evidence" value="ECO:0007669"/>
    <property type="project" value="UniProtKB-KW"/>
</dbReference>
<dbReference type="GO" id="GO:0005759">
    <property type="term" value="C:mitochondrial matrix"/>
    <property type="evidence" value="ECO:0007669"/>
    <property type="project" value="TreeGrafter"/>
</dbReference>
<evidence type="ECO:0000256" key="6">
    <source>
        <dbReference type="ARBA" id="ARBA00023128"/>
    </source>
</evidence>
<dbReference type="PANTHER" id="PTHR48102:SF7">
    <property type="entry name" value="ATP-DEPENDENT CLP PROTEASE ATP-BINDING SUBUNIT CLPX-LIKE, MITOCHONDRIAL"/>
    <property type="match status" value="1"/>
</dbReference>
<evidence type="ECO:0008006" key="12">
    <source>
        <dbReference type="Google" id="ProtNLM"/>
    </source>
</evidence>
<feature type="region of interest" description="Disordered" evidence="7">
    <location>
        <begin position="154"/>
        <end position="212"/>
    </location>
</feature>
<reference evidence="10 11" key="1">
    <citation type="submission" date="2012-08" db="EMBL/GenBank/DDBJ databases">
        <title>Oryza genome evolution.</title>
        <authorList>
            <person name="Wing R.A."/>
        </authorList>
    </citation>
    <scope>NUCLEOTIDE SEQUENCE</scope>
</reference>
<dbReference type="Pfam" id="PF10431">
    <property type="entry name" value="ClpB_D2-small"/>
    <property type="match status" value="1"/>
</dbReference>
<proteinExistence type="predicted"/>
<keyword evidence="5" id="KW-0809">Transit peptide</keyword>
<keyword evidence="3" id="KW-0378">Hydrolase</keyword>
<evidence type="ECO:0000256" key="4">
    <source>
        <dbReference type="ARBA" id="ARBA00022840"/>
    </source>
</evidence>
<dbReference type="InterPro" id="IPR004487">
    <property type="entry name" value="Clp_protease_ATP-bd_su_ClpX"/>
</dbReference>
<evidence type="ECO:0000256" key="1">
    <source>
        <dbReference type="ARBA" id="ARBA00004173"/>
    </source>
</evidence>
<dbReference type="FunFam" id="3.40.50.300:FF:000560">
    <property type="entry name" value="CLP protease regulatory subunit CLPX3 mitochondrial"/>
    <property type="match status" value="1"/>
</dbReference>
<keyword evidence="4" id="KW-0067">ATP-binding</keyword>
<dbReference type="GO" id="GO:0051603">
    <property type="term" value="P:proteolysis involved in protein catabolic process"/>
    <property type="evidence" value="ECO:0007669"/>
    <property type="project" value="TreeGrafter"/>
</dbReference>
<dbReference type="InterPro" id="IPR003593">
    <property type="entry name" value="AAA+_ATPase"/>
</dbReference>
<dbReference type="CDD" id="cd19497">
    <property type="entry name" value="RecA-like_ClpX"/>
    <property type="match status" value="1"/>
</dbReference>
<feature type="compositionally biased region" description="Basic and acidic residues" evidence="7">
    <location>
        <begin position="57"/>
        <end position="66"/>
    </location>
</feature>
<evidence type="ECO:0000313" key="11">
    <source>
        <dbReference type="Proteomes" id="UP000032180"/>
    </source>
</evidence>
<accession>A0A0D9VH93</accession>
<evidence type="ECO:0000256" key="3">
    <source>
        <dbReference type="ARBA" id="ARBA00022801"/>
    </source>
</evidence>
<keyword evidence="2" id="KW-0547">Nucleotide-binding</keyword>
<comment type="subcellular location">
    <subcellularLocation>
        <location evidence="1">Mitochondrion</location>
    </subcellularLocation>
</comment>
<dbReference type="Pfam" id="PF07724">
    <property type="entry name" value="AAA_2"/>
    <property type="match status" value="1"/>
</dbReference>
<dbReference type="PANTHER" id="PTHR48102">
    <property type="entry name" value="ATP-DEPENDENT CLP PROTEASE ATP-BINDING SUBUNIT CLPX-LIKE, MITOCHONDRIAL-RELATED"/>
    <property type="match status" value="1"/>
</dbReference>
<dbReference type="InterPro" id="IPR050052">
    <property type="entry name" value="ATP-dep_Clp_protease_ClpX"/>
</dbReference>
<feature type="compositionally biased region" description="Gly residues" evidence="7">
    <location>
        <begin position="192"/>
        <end position="212"/>
    </location>
</feature>
<dbReference type="Gramene" id="LPERR02G16960.4">
    <property type="protein sequence ID" value="LPERR02G16960.4"/>
    <property type="gene ID" value="LPERR02G16960"/>
</dbReference>
<keyword evidence="11" id="KW-1185">Reference proteome</keyword>
<feature type="domain" description="AAA+ ATPase" evidence="8">
    <location>
        <begin position="289"/>
        <end position="451"/>
    </location>
</feature>
<evidence type="ECO:0000256" key="7">
    <source>
        <dbReference type="SAM" id="MobiDB-lite"/>
    </source>
</evidence>
<dbReference type="Proteomes" id="UP000032180">
    <property type="component" value="Chromosome 2"/>
</dbReference>
<dbReference type="GO" id="GO:0051082">
    <property type="term" value="F:unfolded protein binding"/>
    <property type="evidence" value="ECO:0007669"/>
    <property type="project" value="InterPro"/>
</dbReference>
<dbReference type="NCBIfam" id="NF003745">
    <property type="entry name" value="PRK05342.1"/>
    <property type="match status" value="1"/>
</dbReference>
<dbReference type="InterPro" id="IPR019489">
    <property type="entry name" value="Clp_ATPase_C"/>
</dbReference>
<evidence type="ECO:0000313" key="10">
    <source>
        <dbReference type="EnsemblPlants" id="LPERR02G16960.4"/>
    </source>
</evidence>
<dbReference type="SMART" id="SM00382">
    <property type="entry name" value="AAA"/>
    <property type="match status" value="1"/>
</dbReference>
<sequence length="620" mass="65388">MSGLLRWRRLAAVATRAASTLTAAESSALMTAAAPPHRRVQDRRKWEGPSSGGRSSSADEHEPRRIRAEAHCPRCSKHMDILFSHRAPPPSTPSAAGGGGGYQALNLCPNCRSAYFFRPHLLAPLQGTFVEIGRVRADLLPPDAARDPSFWEAIRGSSSSRDDGDSGGGGGVAVHVPPGPPFHPNLNVVRVAGGGGGGGGGAGGVGGEDGAGKDGWGGSNLGKDLPTPKEICQGLDKYVIGQDKAKKVLAVAVYNHYKRIYHKSLQKGSGADLGGFNGEADDDDSVELEKSNVLLMGPTGSGKTLLAKTLARFVNVPFVIADATTLTQARYVGEDVESILYKLLTVADFNVQAAQQGMVYIDEVDKITKKAESLNISRDVSGEGVQQALLKMLEGTIVNVPEKGARKHPRGDNIQIDTKDILFICGGAFVDLEKTISERRQDSSIGFGAPVRANMRAGGISSAQVTSSLLESVESGDLIAYGLIPEFIGRFPILVSLAALNEDQLVQVKLHFTDAALRIIAKKAMSKNTGARGLRTILENILMDAMYEIPDAKSGEKRIDAVIVDEDAVGSVDQPGCGAKILHGDGAFDRYLSEMKAAGDAAGSEADGEAELSPSRAMGM</sequence>
<evidence type="ECO:0000259" key="8">
    <source>
        <dbReference type="SMART" id="SM00382"/>
    </source>
</evidence>
<evidence type="ECO:0000256" key="5">
    <source>
        <dbReference type="ARBA" id="ARBA00022946"/>
    </source>
</evidence>
<dbReference type="EnsemblPlants" id="LPERR02G16960.4">
    <property type="protein sequence ID" value="LPERR02G16960.4"/>
    <property type="gene ID" value="LPERR02G16960"/>
</dbReference>
<organism evidence="10 11">
    <name type="scientific">Leersia perrieri</name>
    <dbReference type="NCBI Taxonomy" id="77586"/>
    <lineage>
        <taxon>Eukaryota</taxon>
        <taxon>Viridiplantae</taxon>
        <taxon>Streptophyta</taxon>
        <taxon>Embryophyta</taxon>
        <taxon>Tracheophyta</taxon>
        <taxon>Spermatophyta</taxon>
        <taxon>Magnoliopsida</taxon>
        <taxon>Liliopsida</taxon>
        <taxon>Poales</taxon>
        <taxon>Poaceae</taxon>
        <taxon>BOP clade</taxon>
        <taxon>Oryzoideae</taxon>
        <taxon>Oryzeae</taxon>
        <taxon>Oryzinae</taxon>
        <taxon>Leersia</taxon>
    </lineage>
</organism>
<dbReference type="InterPro" id="IPR003959">
    <property type="entry name" value="ATPase_AAA_core"/>
</dbReference>
<keyword evidence="6" id="KW-0496">Mitochondrion</keyword>
<dbReference type="InterPro" id="IPR027417">
    <property type="entry name" value="P-loop_NTPase"/>
</dbReference>
<protein>
    <recommendedName>
        <fullName evidence="12">AAA+ ATPase domain-containing protein</fullName>
    </recommendedName>
</protein>
<dbReference type="SMART" id="SM01086">
    <property type="entry name" value="ClpB_D2-small"/>
    <property type="match status" value="1"/>
</dbReference>
<reference evidence="11" key="2">
    <citation type="submission" date="2013-12" db="EMBL/GenBank/DDBJ databases">
        <authorList>
            <person name="Yu Y."/>
            <person name="Lee S."/>
            <person name="de Baynast K."/>
            <person name="Wissotski M."/>
            <person name="Liu L."/>
            <person name="Talag J."/>
            <person name="Goicoechea J."/>
            <person name="Angelova A."/>
            <person name="Jetty R."/>
            <person name="Kudrna D."/>
            <person name="Golser W."/>
            <person name="Rivera L."/>
            <person name="Zhang J."/>
            <person name="Wing R."/>
        </authorList>
    </citation>
    <scope>NUCLEOTIDE SEQUENCE</scope>
</reference>
<feature type="domain" description="Clp ATPase C-terminal" evidence="9">
    <location>
        <begin position="500"/>
        <end position="572"/>
    </location>
</feature>
<dbReference type="SUPFAM" id="SSF52540">
    <property type="entry name" value="P-loop containing nucleoside triphosphate hydrolases"/>
    <property type="match status" value="1"/>
</dbReference>